<dbReference type="GO" id="GO:0006355">
    <property type="term" value="P:regulation of DNA-templated transcription"/>
    <property type="evidence" value="ECO:0007669"/>
    <property type="project" value="InterPro"/>
</dbReference>
<keyword evidence="2" id="KW-0805">Transcription regulation</keyword>
<keyword evidence="3 5" id="KW-0238">DNA-binding</keyword>
<feature type="DNA-binding region" description="OmpR/PhoB-type" evidence="5">
    <location>
        <begin position="1"/>
        <end position="95"/>
    </location>
</feature>
<dbReference type="InterPro" id="IPR016032">
    <property type="entry name" value="Sig_transdc_resp-reg_C-effctor"/>
</dbReference>
<dbReference type="GO" id="GO:0003677">
    <property type="term" value="F:DNA binding"/>
    <property type="evidence" value="ECO:0007669"/>
    <property type="project" value="UniProtKB-UniRule"/>
</dbReference>
<comment type="similarity">
    <text evidence="1">Belongs to the AfsR/DnrI/RedD regulatory family.</text>
</comment>
<dbReference type="InterPro" id="IPR003593">
    <property type="entry name" value="AAA+_ATPase"/>
</dbReference>
<feature type="domain" description="OmpR/PhoB-type" evidence="6">
    <location>
        <begin position="1"/>
        <end position="95"/>
    </location>
</feature>
<evidence type="ECO:0000313" key="7">
    <source>
        <dbReference type="EMBL" id="GIM96070.1"/>
    </source>
</evidence>
<name>A0A919W9H2_9ACTN</name>
<dbReference type="SUPFAM" id="SSF46894">
    <property type="entry name" value="C-terminal effector domain of the bipartite response regulators"/>
    <property type="match status" value="1"/>
</dbReference>
<evidence type="ECO:0000259" key="6">
    <source>
        <dbReference type="PROSITE" id="PS51755"/>
    </source>
</evidence>
<comment type="caution">
    <text evidence="7">The sequence shown here is derived from an EMBL/GenBank/DDBJ whole genome shotgun (WGS) entry which is preliminary data.</text>
</comment>
<dbReference type="InterPro" id="IPR036388">
    <property type="entry name" value="WH-like_DNA-bd_sf"/>
</dbReference>
<dbReference type="GO" id="GO:0043531">
    <property type="term" value="F:ADP binding"/>
    <property type="evidence" value="ECO:0007669"/>
    <property type="project" value="InterPro"/>
</dbReference>
<proteinExistence type="inferred from homology"/>
<dbReference type="Pfam" id="PF13424">
    <property type="entry name" value="TPR_12"/>
    <property type="match status" value="1"/>
</dbReference>
<evidence type="ECO:0000256" key="1">
    <source>
        <dbReference type="ARBA" id="ARBA00005820"/>
    </source>
</evidence>
<dbReference type="InterPro" id="IPR011990">
    <property type="entry name" value="TPR-like_helical_dom_sf"/>
</dbReference>
<dbReference type="InterPro" id="IPR051677">
    <property type="entry name" value="AfsR-DnrI-RedD_regulator"/>
</dbReference>
<dbReference type="InterPro" id="IPR027417">
    <property type="entry name" value="P-loop_NTPase"/>
</dbReference>
<dbReference type="InterPro" id="IPR005158">
    <property type="entry name" value="BTAD"/>
</dbReference>
<dbReference type="InterPro" id="IPR001867">
    <property type="entry name" value="OmpR/PhoB-type_DNA-bd"/>
</dbReference>
<dbReference type="AlphaFoldDB" id="A0A919W9H2"/>
<dbReference type="RefSeq" id="WP_213011756.1">
    <property type="nucleotide sequence ID" value="NZ_BOQN01000105.1"/>
</dbReference>
<evidence type="ECO:0000313" key="8">
    <source>
        <dbReference type="Proteomes" id="UP000677082"/>
    </source>
</evidence>
<dbReference type="Proteomes" id="UP000677082">
    <property type="component" value="Unassembled WGS sequence"/>
</dbReference>
<dbReference type="PRINTS" id="PR00364">
    <property type="entry name" value="DISEASERSIST"/>
</dbReference>
<keyword evidence="8" id="KW-1185">Reference proteome</keyword>
<dbReference type="Pfam" id="PF03704">
    <property type="entry name" value="BTAD"/>
    <property type="match status" value="1"/>
</dbReference>
<dbReference type="PROSITE" id="PS51755">
    <property type="entry name" value="OMPR_PHOB"/>
    <property type="match status" value="1"/>
</dbReference>
<organism evidence="7 8">
    <name type="scientific">Paractinoplanes toevensis</name>
    <dbReference type="NCBI Taxonomy" id="571911"/>
    <lineage>
        <taxon>Bacteria</taxon>
        <taxon>Bacillati</taxon>
        <taxon>Actinomycetota</taxon>
        <taxon>Actinomycetes</taxon>
        <taxon>Micromonosporales</taxon>
        <taxon>Micromonosporaceae</taxon>
        <taxon>Paractinoplanes</taxon>
    </lineage>
</organism>
<dbReference type="SMART" id="SM01043">
    <property type="entry name" value="BTAD"/>
    <property type="match status" value="1"/>
</dbReference>
<dbReference type="InterPro" id="IPR002182">
    <property type="entry name" value="NB-ARC"/>
</dbReference>
<dbReference type="EMBL" id="BOQN01000105">
    <property type="protein sequence ID" value="GIM96070.1"/>
    <property type="molecule type" value="Genomic_DNA"/>
</dbReference>
<evidence type="ECO:0000256" key="5">
    <source>
        <dbReference type="PROSITE-ProRule" id="PRU01091"/>
    </source>
</evidence>
<dbReference type="SMART" id="SM00862">
    <property type="entry name" value="Trans_reg_C"/>
    <property type="match status" value="1"/>
</dbReference>
<dbReference type="SUPFAM" id="SSF48452">
    <property type="entry name" value="TPR-like"/>
    <property type="match status" value="2"/>
</dbReference>
<dbReference type="InterPro" id="IPR019734">
    <property type="entry name" value="TPR_rpt"/>
</dbReference>
<keyword evidence="4" id="KW-0804">Transcription</keyword>
<dbReference type="Pfam" id="PF00486">
    <property type="entry name" value="Trans_reg_C"/>
    <property type="match status" value="1"/>
</dbReference>
<evidence type="ECO:0000256" key="4">
    <source>
        <dbReference type="ARBA" id="ARBA00023163"/>
    </source>
</evidence>
<dbReference type="Gene3D" id="3.40.50.300">
    <property type="entry name" value="P-loop containing nucleotide triphosphate hydrolases"/>
    <property type="match status" value="1"/>
</dbReference>
<dbReference type="SMART" id="SM00382">
    <property type="entry name" value="AAA"/>
    <property type="match status" value="1"/>
</dbReference>
<dbReference type="Gene3D" id="1.10.10.10">
    <property type="entry name" value="Winged helix-like DNA-binding domain superfamily/Winged helix DNA-binding domain"/>
    <property type="match status" value="1"/>
</dbReference>
<reference evidence="7 8" key="1">
    <citation type="submission" date="2021-03" db="EMBL/GenBank/DDBJ databases">
        <title>Whole genome shotgun sequence of Actinoplanes toevensis NBRC 105298.</title>
        <authorList>
            <person name="Komaki H."/>
            <person name="Tamura T."/>
        </authorList>
    </citation>
    <scope>NUCLEOTIDE SEQUENCE [LARGE SCALE GENOMIC DNA]</scope>
    <source>
        <strain evidence="7 8">NBRC 105298</strain>
    </source>
</reference>
<dbReference type="Pfam" id="PF00931">
    <property type="entry name" value="NB-ARC"/>
    <property type="match status" value="1"/>
</dbReference>
<dbReference type="Gene3D" id="1.25.40.10">
    <property type="entry name" value="Tetratricopeptide repeat domain"/>
    <property type="match status" value="1"/>
</dbReference>
<evidence type="ECO:0000256" key="2">
    <source>
        <dbReference type="ARBA" id="ARBA00023015"/>
    </source>
</evidence>
<accession>A0A919W9H2</accession>
<dbReference type="PANTHER" id="PTHR35807">
    <property type="entry name" value="TRANSCRIPTIONAL REGULATOR REDD-RELATED"/>
    <property type="match status" value="1"/>
</dbReference>
<evidence type="ECO:0000256" key="3">
    <source>
        <dbReference type="ARBA" id="ARBA00023125"/>
    </source>
</evidence>
<dbReference type="SMART" id="SM00028">
    <property type="entry name" value="TPR"/>
    <property type="match status" value="3"/>
</dbReference>
<sequence length="876" mass="94526">MDGRLRVEGLGSFRAFVDGDEIELGPPKQRAVFAVLALCAGTTVSREQLVDRIWGEAPPATAAGSLHTYLSGLRRALGPAKDQLVSSRAGYCLRLERAAFDVTVAEDRAGAQALELWGNGPAFTGVPGPFVAQARDRLAALRLQLLIEYAEQAPPGEVTARLLAEVPAHPFDERLRGTLMTALHRTGRTAEALSQYADLRRVLAAELGISPSPSTQAVHAEILADDRRPPRPAQLPHDNDAFVGRAEELLTLLTPGRRLVMIVGVGGIGKTTLAIRAGHLLRDSYPDGQIYINLRGFDPSHAALTPEAALHQLLTSAGARNVPSGREQRAALWRSMLADKRVLLVLDNAASTDQIEDLLPGGGTCFVVVTSRNRLSGLAVRHSARRISLGALSDDESLRLLSTLIGADRVGAEPASAHRLTALCDRSPFALQIAAEQVVSAAGTGIEDLVAQLERFRLDTLQLADDVLYSVRGVLSWSFAALAADAARAFRLLGVFPGPSVTRSTAAALFGSGVDEAAVRLDRLCALSLIEEDDGRYTMHDLVRAYAAELAGELTPDERGDALGRVLAWYRVSLSVVGDRMVGRGAPMEPPHTDVPPALFAGQSDSLRWCGQEWQNIVALARRAGRGGQHESAWHLTQLLFNYFYAAGRPLEWLELLGVGMRAAETSGNRVAQAIMFNHRSVAHSRLGRNDTAVEQLRRGLELLDQPADWQHRISLLGNLASTLREAKEYEAARTPAREALELARREGIDYYLAATHDVLCELNAETGRWAEAIEEGQPGLEYARRSHSQLVEANLLINIGLAQHGLGRPAAAEETFGEALRISQDAGDRYHEGLALFGLARAGAGAALARRALARFEEIDAEEAGEVRAYLAALT</sequence>
<protein>
    <submittedName>
        <fullName evidence="7">SARP family transcriptional regulator</fullName>
    </submittedName>
</protein>
<dbReference type="SUPFAM" id="SSF52540">
    <property type="entry name" value="P-loop containing nucleoside triphosphate hydrolases"/>
    <property type="match status" value="1"/>
</dbReference>
<gene>
    <name evidence="7" type="ORF">Ato02nite_078630</name>
</gene>
<dbReference type="GO" id="GO:0000160">
    <property type="term" value="P:phosphorelay signal transduction system"/>
    <property type="evidence" value="ECO:0007669"/>
    <property type="project" value="InterPro"/>
</dbReference>
<dbReference type="PANTHER" id="PTHR35807:SF1">
    <property type="entry name" value="TRANSCRIPTIONAL REGULATOR REDD"/>
    <property type="match status" value="1"/>
</dbReference>